<accession>A0A0F9J599</accession>
<sequence length="478" mass="52793">MEDQQVLKALGTLISEKVTATGTPSTPYTHGPGGLFGEAGIERDLFHTRIQGSGLAGVLPVFPSQFTDPLFGVVTGYQDVSGTVPDGVCDDPEVAGAEKRCLQTFPFGRYSFRTREAELNRIGQLTNRGEFDDLFLVNDPIAPELGKTIFPNLSPNKQLDAGAEILARMLELGVAFSNRLGRQTYTGTPANNSAGGGSKQFQGLDILIGTTKVDAITGDDCPSLDSDVKDFNYVCIDDEDADPDIVRVLTTMWRFVNHIASHTAMNPVRWTFSMRTGLFWELTDVWPCSYLTQRCIDQSISGIGQVVIDGRENVRMRDDMRNGQFLLVDGVRVPVILDDNIEEESSSDTSQLAQGCFASDIYLVPLTVRGGTPVTFWHHFDYRKGTMQAVANGRLTNMFWTDAGMYLWTFDTQNWCVVHEAKIEPRLILRTPQIAGRLTNVCYCPLQHPRDPQPTDPYFVDGGVTDPPAPSLFADWNG</sequence>
<name>A0A0F9J599_9ZZZZ</name>
<evidence type="ECO:0000313" key="1">
    <source>
        <dbReference type="EMBL" id="KKM01091.1"/>
    </source>
</evidence>
<reference evidence="1" key="1">
    <citation type="journal article" date="2015" name="Nature">
        <title>Complex archaea that bridge the gap between prokaryotes and eukaryotes.</title>
        <authorList>
            <person name="Spang A."/>
            <person name="Saw J.H."/>
            <person name="Jorgensen S.L."/>
            <person name="Zaremba-Niedzwiedzka K."/>
            <person name="Martijn J."/>
            <person name="Lind A.E."/>
            <person name="van Eijk R."/>
            <person name="Schleper C."/>
            <person name="Guy L."/>
            <person name="Ettema T.J."/>
        </authorList>
    </citation>
    <scope>NUCLEOTIDE SEQUENCE</scope>
</reference>
<dbReference type="AlphaFoldDB" id="A0A0F9J599"/>
<dbReference type="EMBL" id="LAZR01017275">
    <property type="protein sequence ID" value="KKM01091.1"/>
    <property type="molecule type" value="Genomic_DNA"/>
</dbReference>
<protein>
    <submittedName>
        <fullName evidence="1">Uncharacterized protein</fullName>
    </submittedName>
</protein>
<comment type="caution">
    <text evidence="1">The sequence shown here is derived from an EMBL/GenBank/DDBJ whole genome shotgun (WGS) entry which is preliminary data.</text>
</comment>
<organism evidence="1">
    <name type="scientific">marine sediment metagenome</name>
    <dbReference type="NCBI Taxonomy" id="412755"/>
    <lineage>
        <taxon>unclassified sequences</taxon>
        <taxon>metagenomes</taxon>
        <taxon>ecological metagenomes</taxon>
    </lineage>
</organism>
<proteinExistence type="predicted"/>
<gene>
    <name evidence="1" type="ORF">LCGC14_1797910</name>
</gene>